<evidence type="ECO:0000313" key="3">
    <source>
        <dbReference type="Proteomes" id="UP000199421"/>
    </source>
</evidence>
<sequence length="334" mass="37662">MAVYILYYDFASTSGNHAGMSYLARKLKTQFPEVRLIKHFPQEVKGGRFWVHIHSVLLFCYLFISLKPGDKVFFMEYLTYGVAFQDRIARWLKSAGKSNKLIGLVHLAGSHLLDLYGDEKIISQKLSFLDKIVVFGSSLATFIRERGFNKEITICHHYVDSTFYHPQEDNGASKQLQVIIVGSLKRNFEQLNEIITKTADNVVFHLCLGNKPLPEIFKKQNNVKAYGFLSEEELLKRMQTCDVHLAVLEDTVGSNAITSAMAVGLVQVVSDVGSIRDYCNESNSILCASVTDFTEALSFLSQNLALVTSMKNSARHQAEKMSLENFYKSFPGLL</sequence>
<dbReference type="GO" id="GO:0009103">
    <property type="term" value="P:lipopolysaccharide biosynthetic process"/>
    <property type="evidence" value="ECO:0007669"/>
    <property type="project" value="TreeGrafter"/>
</dbReference>
<dbReference type="Pfam" id="PF13692">
    <property type="entry name" value="Glyco_trans_1_4"/>
    <property type="match status" value="1"/>
</dbReference>
<dbReference type="Gene3D" id="3.40.50.2000">
    <property type="entry name" value="Glycogen Phosphorylase B"/>
    <property type="match status" value="1"/>
</dbReference>
<evidence type="ECO:0000256" key="1">
    <source>
        <dbReference type="ARBA" id="ARBA00022679"/>
    </source>
</evidence>
<keyword evidence="3" id="KW-1185">Reference proteome</keyword>
<dbReference type="STRING" id="407022.SAMN05661044_04029"/>
<dbReference type="PANTHER" id="PTHR46401:SF2">
    <property type="entry name" value="GLYCOSYLTRANSFERASE WBBK-RELATED"/>
    <property type="match status" value="1"/>
</dbReference>
<dbReference type="GO" id="GO:0016757">
    <property type="term" value="F:glycosyltransferase activity"/>
    <property type="evidence" value="ECO:0007669"/>
    <property type="project" value="TreeGrafter"/>
</dbReference>
<dbReference type="SUPFAM" id="SSF53756">
    <property type="entry name" value="UDP-Glycosyltransferase/glycogen phosphorylase"/>
    <property type="match status" value="1"/>
</dbReference>
<dbReference type="EMBL" id="FOAF01000006">
    <property type="protein sequence ID" value="SEM02611.1"/>
    <property type="molecule type" value="Genomic_DNA"/>
</dbReference>
<dbReference type="Proteomes" id="UP000199421">
    <property type="component" value="Unassembled WGS sequence"/>
</dbReference>
<evidence type="ECO:0000313" key="2">
    <source>
        <dbReference type="EMBL" id="SEM02611.1"/>
    </source>
</evidence>
<organism evidence="2 3">
    <name type="scientific">Olivibacter domesticus</name>
    <name type="common">Pseudosphingobacterium domesticum</name>
    <dbReference type="NCBI Taxonomy" id="407022"/>
    <lineage>
        <taxon>Bacteria</taxon>
        <taxon>Pseudomonadati</taxon>
        <taxon>Bacteroidota</taxon>
        <taxon>Sphingobacteriia</taxon>
        <taxon>Sphingobacteriales</taxon>
        <taxon>Sphingobacteriaceae</taxon>
        <taxon>Olivibacter</taxon>
    </lineage>
</organism>
<dbReference type="AlphaFoldDB" id="A0A1H7V068"/>
<protein>
    <submittedName>
        <fullName evidence="2">Glycosyltransferase involved in cell wall bisynthesis</fullName>
    </submittedName>
</protein>
<name>A0A1H7V068_OLID1</name>
<dbReference type="RefSeq" id="WP_093328004.1">
    <property type="nucleotide sequence ID" value="NZ_FOAF01000006.1"/>
</dbReference>
<reference evidence="3" key="1">
    <citation type="submission" date="2016-10" db="EMBL/GenBank/DDBJ databases">
        <authorList>
            <person name="Varghese N."/>
            <person name="Submissions S."/>
        </authorList>
    </citation>
    <scope>NUCLEOTIDE SEQUENCE [LARGE SCALE GENOMIC DNA]</scope>
    <source>
        <strain evidence="3">DSM 18733</strain>
    </source>
</reference>
<proteinExistence type="predicted"/>
<gene>
    <name evidence="2" type="ORF">SAMN05661044_04029</name>
</gene>
<dbReference type="PANTHER" id="PTHR46401">
    <property type="entry name" value="GLYCOSYLTRANSFERASE WBBK-RELATED"/>
    <property type="match status" value="1"/>
</dbReference>
<dbReference type="OrthoDB" id="1043298at2"/>
<keyword evidence="1 2" id="KW-0808">Transferase</keyword>
<accession>A0A1H7V068</accession>